<dbReference type="GeneID" id="93874965"/>
<accession>A0A2A2T314</accession>
<evidence type="ECO:0000313" key="1">
    <source>
        <dbReference type="EMBL" id="PAX15914.1"/>
    </source>
</evidence>
<dbReference type="EMBL" id="NTBI01000011">
    <property type="protein sequence ID" value="PAX15914.1"/>
    <property type="molecule type" value="Genomic_DNA"/>
</dbReference>
<dbReference type="Proteomes" id="UP000217780">
    <property type="component" value="Unassembled WGS sequence"/>
</dbReference>
<organism evidence="1 2">
    <name type="scientific">Vandammella animalimorsus</name>
    <dbReference type="NCBI Taxonomy" id="2029117"/>
    <lineage>
        <taxon>Bacteria</taxon>
        <taxon>Pseudomonadati</taxon>
        <taxon>Pseudomonadota</taxon>
        <taxon>Betaproteobacteria</taxon>
        <taxon>Burkholderiales</taxon>
        <taxon>Comamonadaceae</taxon>
        <taxon>Vandammella</taxon>
    </lineage>
</organism>
<dbReference type="RefSeq" id="WP_095541734.1">
    <property type="nucleotide sequence ID" value="NZ_NSJC01000003.1"/>
</dbReference>
<gene>
    <name evidence="1" type="ORF">CLI92_11080</name>
</gene>
<reference evidence="1 2" key="1">
    <citation type="submission" date="2017-08" db="EMBL/GenBank/DDBJ databases">
        <title>WGS of Clinical strains of the CDC Group NO-1 linked to zoonotic infections in humans.</title>
        <authorList>
            <person name="Bernier A.-M."/>
            <person name="Bernard K."/>
        </authorList>
    </citation>
    <scope>NUCLEOTIDE SEQUENCE [LARGE SCALE GENOMIC DNA]</scope>
    <source>
        <strain evidence="1 2">NML91-0035</strain>
    </source>
</reference>
<name>A0A2A2T314_9BURK</name>
<proteinExistence type="predicted"/>
<evidence type="ECO:0000313" key="2">
    <source>
        <dbReference type="Proteomes" id="UP000217780"/>
    </source>
</evidence>
<comment type="caution">
    <text evidence="1">The sequence shown here is derived from an EMBL/GenBank/DDBJ whole genome shotgun (WGS) entry which is preliminary data.</text>
</comment>
<protein>
    <submittedName>
        <fullName evidence="1">Uncharacterized protein</fullName>
    </submittedName>
</protein>
<sequence length="221" mass="23383">MSLERLTDALLPRLHDAGAQLALAAVRTVGAVSGAANGAGQAVFKRAMAALMALGALLAVAGCEWPGPSSGSFGAGTPPSTRDRGELLRTVQHGPFSVEIRRYIAGRAGQATAFCDYWISHRGQPVQLDTLFERQNSYNNCQALQLLPGPGLLIMGAERPGEKIPYVVTETAQGAVQVQARDQPWADCALSVTEQLQGWQVQNGQVKVCGQFMAVLPMPAS</sequence>
<dbReference type="AlphaFoldDB" id="A0A2A2T314"/>